<evidence type="ECO:0000256" key="10">
    <source>
        <dbReference type="ARBA" id="ARBA00022840"/>
    </source>
</evidence>
<comment type="subcellular location">
    <subcellularLocation>
        <location evidence="4">Cytoplasm</location>
    </subcellularLocation>
</comment>
<sequence length="323" mass="35880">MLFEEIISKVKKFDFTKIKLAVVYGGNFEESEVSRSSARSILENLQKSDFLSIDALECDENLIDNLKKIKPDVVLNAMHGEFGEDGRLPAILDFLDIKYTHSGYLASIIAMQKPLAESIFVKHNIPIAKGIVATRSEIKDFDKISKLFLDFDAKKLVIKPVDGGSSIGVSIIEQGGGFDISESLKCKSQNFFVQEFVGGLEVSVPVLLGKALGILQLNPKNGFYNYENKYTDNKTEHIYPAELPSDIYNKLLGFAETAHLALGCKTLSRSDFKVELSTGKIIILETNTHPGFTKLSIFPEVAAKNGIEFETLLKLMVYDAYCE</sequence>
<comment type="similarity">
    <text evidence="5">Belongs to the D-alanine--D-alanine ligase family.</text>
</comment>
<accession>A0A5B8XGE7</accession>
<keyword evidence="9 15" id="KW-0547">Nucleotide-binding</keyword>
<dbReference type="PROSITE" id="PS50975">
    <property type="entry name" value="ATP_GRASP"/>
    <property type="match status" value="1"/>
</dbReference>
<evidence type="ECO:0000256" key="4">
    <source>
        <dbReference type="ARBA" id="ARBA00004496"/>
    </source>
</evidence>
<dbReference type="EC" id="6.3.2.4" evidence="6"/>
<gene>
    <name evidence="17" type="ORF">Deia_00494</name>
</gene>
<keyword evidence="18" id="KW-1185">Reference proteome</keyword>
<dbReference type="InterPro" id="IPR013815">
    <property type="entry name" value="ATP_grasp_subdomain_1"/>
</dbReference>
<evidence type="ECO:0000256" key="13">
    <source>
        <dbReference type="ARBA" id="ARBA00023316"/>
    </source>
</evidence>
<dbReference type="GO" id="GO:0071555">
    <property type="term" value="P:cell wall organization"/>
    <property type="evidence" value="ECO:0007669"/>
    <property type="project" value="UniProtKB-KW"/>
</dbReference>
<dbReference type="InterPro" id="IPR011095">
    <property type="entry name" value="Dala_Dala_lig_C"/>
</dbReference>
<evidence type="ECO:0000259" key="16">
    <source>
        <dbReference type="PROSITE" id="PS50975"/>
    </source>
</evidence>
<dbReference type="PROSITE" id="PS00843">
    <property type="entry name" value="DALA_DALA_LIGASE_1"/>
    <property type="match status" value="1"/>
</dbReference>
<dbReference type="EMBL" id="CP029077">
    <property type="protein sequence ID" value="QED23291.1"/>
    <property type="molecule type" value="Genomic_DNA"/>
</dbReference>
<keyword evidence="8 17" id="KW-0436">Ligase</keyword>
<dbReference type="NCBIfam" id="NF002378">
    <property type="entry name" value="PRK01372.1"/>
    <property type="match status" value="1"/>
</dbReference>
<dbReference type="GO" id="GO:0046872">
    <property type="term" value="F:metal ion binding"/>
    <property type="evidence" value="ECO:0007669"/>
    <property type="project" value="InterPro"/>
</dbReference>
<dbReference type="SUPFAM" id="SSF52440">
    <property type="entry name" value="PreATP-grasp domain"/>
    <property type="match status" value="1"/>
</dbReference>
<comment type="function">
    <text evidence="3">Cell wall formation.</text>
</comment>
<evidence type="ECO:0000256" key="7">
    <source>
        <dbReference type="ARBA" id="ARBA00022490"/>
    </source>
</evidence>
<evidence type="ECO:0000256" key="5">
    <source>
        <dbReference type="ARBA" id="ARBA00010871"/>
    </source>
</evidence>
<dbReference type="OrthoDB" id="9813261at2"/>
<evidence type="ECO:0000256" key="1">
    <source>
        <dbReference type="ARBA" id="ARBA00001936"/>
    </source>
</evidence>
<dbReference type="GO" id="GO:0005737">
    <property type="term" value="C:cytoplasm"/>
    <property type="evidence" value="ECO:0007669"/>
    <property type="project" value="UniProtKB-SubCell"/>
</dbReference>
<dbReference type="Proteomes" id="UP000321934">
    <property type="component" value="Chromosome"/>
</dbReference>
<dbReference type="RefSeq" id="WP_146820572.1">
    <property type="nucleotide sequence ID" value="NZ_CP029077.1"/>
</dbReference>
<evidence type="ECO:0000256" key="14">
    <source>
        <dbReference type="ARBA" id="ARBA00047614"/>
    </source>
</evidence>
<organism evidence="17 18">
    <name type="scientific">Candidatus Deianiraea vastatrix</name>
    <dbReference type="NCBI Taxonomy" id="2163644"/>
    <lineage>
        <taxon>Bacteria</taxon>
        <taxon>Pseudomonadati</taxon>
        <taxon>Pseudomonadota</taxon>
        <taxon>Alphaproteobacteria</taxon>
        <taxon>Rickettsiales</taxon>
        <taxon>Candidatus Deianiraeaceae</taxon>
        <taxon>Candidatus Deianiraea</taxon>
    </lineage>
</organism>
<comment type="cofactor">
    <cofactor evidence="1">
        <name>Mn(2+)</name>
        <dbReference type="ChEBI" id="CHEBI:29035"/>
    </cofactor>
</comment>
<feature type="domain" description="ATP-grasp" evidence="16">
    <location>
        <begin position="117"/>
        <end position="318"/>
    </location>
</feature>
<keyword evidence="12" id="KW-0573">Peptidoglycan synthesis</keyword>
<dbReference type="InterPro" id="IPR000291">
    <property type="entry name" value="D-Ala_lig_Van_CS"/>
</dbReference>
<comment type="catalytic activity">
    <reaction evidence="14">
        <text>2 D-alanine + ATP = D-alanyl-D-alanine + ADP + phosphate + H(+)</text>
        <dbReference type="Rhea" id="RHEA:11224"/>
        <dbReference type="ChEBI" id="CHEBI:15378"/>
        <dbReference type="ChEBI" id="CHEBI:30616"/>
        <dbReference type="ChEBI" id="CHEBI:43474"/>
        <dbReference type="ChEBI" id="CHEBI:57416"/>
        <dbReference type="ChEBI" id="CHEBI:57822"/>
        <dbReference type="ChEBI" id="CHEBI:456216"/>
        <dbReference type="EC" id="6.3.2.4"/>
    </reaction>
</comment>
<evidence type="ECO:0000256" key="6">
    <source>
        <dbReference type="ARBA" id="ARBA00012216"/>
    </source>
</evidence>
<reference evidence="17 18" key="1">
    <citation type="journal article" date="2019" name="ISME J.">
        <title>Deianiraea, an extracellular bacterium associated with the ciliate Paramecium, suggests an alternative scenario for the evolution of Rickettsiales.</title>
        <authorList>
            <person name="Castelli M."/>
            <person name="Sabaneyeva E."/>
            <person name="Lanzoni O."/>
            <person name="Lebedeva N."/>
            <person name="Floriano A.M."/>
            <person name="Gaiarsa S."/>
            <person name="Benken K."/>
            <person name="Modeo L."/>
            <person name="Bandi C."/>
            <person name="Potekhin A."/>
            <person name="Sassera D."/>
            <person name="Petroni G."/>
        </authorList>
    </citation>
    <scope>NUCLEOTIDE SEQUENCE [LARGE SCALE GENOMIC DNA]</scope>
    <source>
        <strain evidence="17">CyL4-1</strain>
    </source>
</reference>
<dbReference type="Gene3D" id="3.40.50.20">
    <property type="match status" value="1"/>
</dbReference>
<dbReference type="SUPFAM" id="SSF56059">
    <property type="entry name" value="Glutathione synthetase ATP-binding domain-like"/>
    <property type="match status" value="1"/>
</dbReference>
<dbReference type="GO" id="GO:0009252">
    <property type="term" value="P:peptidoglycan biosynthetic process"/>
    <property type="evidence" value="ECO:0007669"/>
    <property type="project" value="UniProtKB-KW"/>
</dbReference>
<protein>
    <recommendedName>
        <fullName evidence="6">D-alanine--D-alanine ligase</fullName>
        <ecNumber evidence="6">6.3.2.4</ecNumber>
    </recommendedName>
</protein>
<dbReference type="PANTHER" id="PTHR23132:SF23">
    <property type="entry name" value="D-ALANINE--D-ALANINE LIGASE B"/>
    <property type="match status" value="1"/>
</dbReference>
<evidence type="ECO:0000256" key="12">
    <source>
        <dbReference type="ARBA" id="ARBA00022984"/>
    </source>
</evidence>
<keyword evidence="7" id="KW-0963">Cytoplasm</keyword>
<evidence type="ECO:0000256" key="8">
    <source>
        <dbReference type="ARBA" id="ARBA00022598"/>
    </source>
</evidence>
<evidence type="ECO:0000256" key="3">
    <source>
        <dbReference type="ARBA" id="ARBA00003921"/>
    </source>
</evidence>
<keyword evidence="11" id="KW-0133">Cell shape</keyword>
<dbReference type="GO" id="GO:0008360">
    <property type="term" value="P:regulation of cell shape"/>
    <property type="evidence" value="ECO:0007669"/>
    <property type="project" value="UniProtKB-KW"/>
</dbReference>
<comment type="cofactor">
    <cofactor evidence="2">
        <name>Mg(2+)</name>
        <dbReference type="ChEBI" id="CHEBI:18420"/>
    </cofactor>
</comment>
<evidence type="ECO:0000313" key="17">
    <source>
        <dbReference type="EMBL" id="QED23291.1"/>
    </source>
</evidence>
<evidence type="ECO:0000256" key="11">
    <source>
        <dbReference type="ARBA" id="ARBA00022960"/>
    </source>
</evidence>
<dbReference type="AlphaFoldDB" id="A0A5B8XGE7"/>
<dbReference type="Gene3D" id="3.30.470.20">
    <property type="entry name" value="ATP-grasp fold, B domain"/>
    <property type="match status" value="1"/>
</dbReference>
<name>A0A5B8XGE7_9RICK</name>
<dbReference type="Gene3D" id="3.30.1490.20">
    <property type="entry name" value="ATP-grasp fold, A domain"/>
    <property type="match status" value="1"/>
</dbReference>
<dbReference type="GO" id="GO:0005524">
    <property type="term" value="F:ATP binding"/>
    <property type="evidence" value="ECO:0007669"/>
    <property type="project" value="UniProtKB-UniRule"/>
</dbReference>
<evidence type="ECO:0000256" key="2">
    <source>
        <dbReference type="ARBA" id="ARBA00001946"/>
    </source>
</evidence>
<dbReference type="GO" id="GO:0008716">
    <property type="term" value="F:D-alanine-D-alanine ligase activity"/>
    <property type="evidence" value="ECO:0007669"/>
    <property type="project" value="UniProtKB-EC"/>
</dbReference>
<evidence type="ECO:0000313" key="18">
    <source>
        <dbReference type="Proteomes" id="UP000321934"/>
    </source>
</evidence>
<keyword evidence="13" id="KW-0961">Cell wall biogenesis/degradation</keyword>
<evidence type="ECO:0000256" key="15">
    <source>
        <dbReference type="PROSITE-ProRule" id="PRU00409"/>
    </source>
</evidence>
<keyword evidence="10 15" id="KW-0067">ATP-binding</keyword>
<dbReference type="InterPro" id="IPR016185">
    <property type="entry name" value="PreATP-grasp_dom_sf"/>
</dbReference>
<proteinExistence type="inferred from homology"/>
<dbReference type="Pfam" id="PF07478">
    <property type="entry name" value="Dala_Dala_lig_C"/>
    <property type="match status" value="1"/>
</dbReference>
<dbReference type="InterPro" id="IPR011761">
    <property type="entry name" value="ATP-grasp"/>
</dbReference>
<dbReference type="PANTHER" id="PTHR23132">
    <property type="entry name" value="D-ALANINE--D-ALANINE LIGASE"/>
    <property type="match status" value="1"/>
</dbReference>
<evidence type="ECO:0000256" key="9">
    <source>
        <dbReference type="ARBA" id="ARBA00022741"/>
    </source>
</evidence>